<dbReference type="SUPFAM" id="SSF55120">
    <property type="entry name" value="Pseudouridine synthase"/>
    <property type="match status" value="1"/>
</dbReference>
<dbReference type="GO" id="GO:0120159">
    <property type="term" value="F:rRNA pseudouridine synthase activity"/>
    <property type="evidence" value="ECO:0007669"/>
    <property type="project" value="UniProtKB-ARBA"/>
</dbReference>
<comment type="similarity">
    <text evidence="2 6">Belongs to the pseudouridine synthase RluA family.</text>
</comment>
<proteinExistence type="inferred from homology"/>
<dbReference type="EMBL" id="CP062796">
    <property type="protein sequence ID" value="QUL98721.1"/>
    <property type="molecule type" value="Genomic_DNA"/>
</dbReference>
<dbReference type="InterPro" id="IPR006224">
    <property type="entry name" value="PsdUridine_synth_RluA-like_CS"/>
</dbReference>
<dbReference type="PROSITE" id="PS50889">
    <property type="entry name" value="S4"/>
    <property type="match status" value="1"/>
</dbReference>
<dbReference type="InterPro" id="IPR006225">
    <property type="entry name" value="PsdUridine_synth_RluC/D"/>
</dbReference>
<evidence type="ECO:0000259" key="7">
    <source>
        <dbReference type="SMART" id="SM00363"/>
    </source>
</evidence>
<dbReference type="SMART" id="SM00363">
    <property type="entry name" value="S4"/>
    <property type="match status" value="1"/>
</dbReference>
<dbReference type="NCBIfam" id="TIGR00005">
    <property type="entry name" value="rluA_subfam"/>
    <property type="match status" value="1"/>
</dbReference>
<dbReference type="AlphaFoldDB" id="A0AAT9LCE0"/>
<dbReference type="CDD" id="cd00165">
    <property type="entry name" value="S4"/>
    <property type="match status" value="1"/>
</dbReference>
<reference evidence="8" key="2">
    <citation type="journal article" date="2023" name="Biology">
        <title>Prokaryotic Life Associated with Coal-Fire Gas Vents Revealed by Metagenomics.</title>
        <authorList>
            <person name="Kadnikov V.V."/>
            <person name="Mardanov A.V."/>
            <person name="Beletsky A.V."/>
            <person name="Karnachuk O.V."/>
            <person name="Ravin N.V."/>
        </authorList>
    </citation>
    <scope>NUCLEOTIDE SEQUENCE</scope>
    <source>
        <strain evidence="8">Bu02</strain>
    </source>
</reference>
<evidence type="ECO:0000256" key="6">
    <source>
        <dbReference type="RuleBase" id="RU362028"/>
    </source>
</evidence>
<dbReference type="PANTHER" id="PTHR21600">
    <property type="entry name" value="MITOCHONDRIAL RNA PSEUDOURIDINE SYNTHASE"/>
    <property type="match status" value="1"/>
</dbReference>
<dbReference type="PANTHER" id="PTHR21600:SF44">
    <property type="entry name" value="RIBOSOMAL LARGE SUBUNIT PSEUDOURIDINE SYNTHASE D"/>
    <property type="match status" value="1"/>
</dbReference>
<sequence length="354" mass="39380">MEKENTGNGNRVFTLKVSPEAEKCRIDVYVSENLPKLSRSRVKSLIEEGRVTINGTPAKKASTRVKAGDLVTVEVPPPKEWDVEPEAIPLDVVYEDDDILVINKERGMVVHPAAGHWQGTLVNAILNHCPDLSSIGGQIRPGIVHRLDKDTTGLLVVAKNERALWSLQQQIKERIVRREYLALLRGRVRKDSGSVDAPIGRHPVDRKKMAVVSSEGRGRRAVTDYEVISRFGDDYTLIVAKLRTGRTHQIRVHMCHIGHPVVGDPVYGRTKGELGLPGQALHAYKLGLYRSFDAATQDAGAGGSGGEGTDAPYMEFFAPVPEDFKRALSDLERKYGEELPKWLKDLKKCWRVIE</sequence>
<dbReference type="Gene3D" id="3.10.290.10">
    <property type="entry name" value="RNA-binding S4 domain"/>
    <property type="match status" value="1"/>
</dbReference>
<evidence type="ECO:0000256" key="2">
    <source>
        <dbReference type="ARBA" id="ARBA00010876"/>
    </source>
</evidence>
<dbReference type="SUPFAM" id="SSF55174">
    <property type="entry name" value="Alpha-L RNA-binding motif"/>
    <property type="match status" value="1"/>
</dbReference>
<name>A0AAT9LCE0_9FIRM</name>
<dbReference type="EC" id="5.4.99.-" evidence="6"/>
<dbReference type="KEGG" id="fcz:IMF26_01135"/>
<dbReference type="InterPro" id="IPR020103">
    <property type="entry name" value="PsdUridine_synth_cat_dom_sf"/>
</dbReference>
<evidence type="ECO:0000313" key="8">
    <source>
        <dbReference type="EMBL" id="QUL98721.1"/>
    </source>
</evidence>
<comment type="catalytic activity">
    <reaction evidence="1 6">
        <text>a uridine in RNA = a pseudouridine in RNA</text>
        <dbReference type="Rhea" id="RHEA:48348"/>
        <dbReference type="Rhea" id="RHEA-COMP:12068"/>
        <dbReference type="Rhea" id="RHEA-COMP:12069"/>
        <dbReference type="ChEBI" id="CHEBI:65314"/>
        <dbReference type="ChEBI" id="CHEBI:65315"/>
    </reaction>
</comment>
<feature type="domain" description="RNA-binding S4" evidence="7">
    <location>
        <begin position="24"/>
        <end position="89"/>
    </location>
</feature>
<dbReference type="InterPro" id="IPR002942">
    <property type="entry name" value="S4_RNA-bd"/>
</dbReference>
<protein>
    <recommendedName>
        <fullName evidence="6">Pseudouridine synthase</fullName>
        <ecNumber evidence="6">5.4.99.-</ecNumber>
    </recommendedName>
</protein>
<dbReference type="CDD" id="cd02869">
    <property type="entry name" value="PseudoU_synth_RluA_like"/>
    <property type="match status" value="1"/>
</dbReference>
<keyword evidence="3 6" id="KW-0413">Isomerase</keyword>
<evidence type="ECO:0000256" key="3">
    <source>
        <dbReference type="ARBA" id="ARBA00023235"/>
    </source>
</evidence>
<gene>
    <name evidence="8" type="ORF">IMF26_01135</name>
</gene>
<accession>A0AAT9LCE0</accession>
<dbReference type="GO" id="GO:0000455">
    <property type="term" value="P:enzyme-directed rRNA pseudouridine synthesis"/>
    <property type="evidence" value="ECO:0007669"/>
    <property type="project" value="UniProtKB-ARBA"/>
</dbReference>
<dbReference type="Gene3D" id="3.30.2350.10">
    <property type="entry name" value="Pseudouridine synthase"/>
    <property type="match status" value="1"/>
</dbReference>
<evidence type="ECO:0000256" key="4">
    <source>
        <dbReference type="PIRSR" id="PIRSR606225-1"/>
    </source>
</evidence>
<evidence type="ECO:0000256" key="5">
    <source>
        <dbReference type="PROSITE-ProRule" id="PRU00182"/>
    </source>
</evidence>
<comment type="function">
    <text evidence="6">Responsible for synthesis of pseudouridine from uracil.</text>
</comment>
<dbReference type="InterPro" id="IPR036986">
    <property type="entry name" value="S4_RNA-bd_sf"/>
</dbReference>
<dbReference type="Pfam" id="PF00849">
    <property type="entry name" value="PseudoU_synth_2"/>
    <property type="match status" value="1"/>
</dbReference>
<dbReference type="GO" id="GO:0003723">
    <property type="term" value="F:RNA binding"/>
    <property type="evidence" value="ECO:0007669"/>
    <property type="project" value="UniProtKB-KW"/>
</dbReference>
<dbReference type="PROSITE" id="PS01129">
    <property type="entry name" value="PSI_RLU"/>
    <property type="match status" value="1"/>
</dbReference>
<dbReference type="InterPro" id="IPR050188">
    <property type="entry name" value="RluA_PseudoU_synthase"/>
</dbReference>
<feature type="active site" evidence="4">
    <location>
        <position position="148"/>
    </location>
</feature>
<organism evidence="8">
    <name type="scientific">Candidatus Fermentithermobacillus carboniphilus</name>
    <dbReference type="NCBI Taxonomy" id="3085328"/>
    <lineage>
        <taxon>Bacteria</taxon>
        <taxon>Bacillati</taxon>
        <taxon>Bacillota</taxon>
        <taxon>Candidatus Fermentithermobacillia</taxon>
        <taxon>Candidatus Fermentithermobacillales</taxon>
        <taxon>Candidatus Fermentithermobacillaceae</taxon>
        <taxon>Candidatus Fermentithermobacillus</taxon>
    </lineage>
</organism>
<dbReference type="InterPro" id="IPR006145">
    <property type="entry name" value="PsdUridine_synth_RsuA/RluA"/>
</dbReference>
<evidence type="ECO:0000256" key="1">
    <source>
        <dbReference type="ARBA" id="ARBA00000073"/>
    </source>
</evidence>
<keyword evidence="5" id="KW-0694">RNA-binding</keyword>
<reference evidence="8" key="1">
    <citation type="submission" date="2020-10" db="EMBL/GenBank/DDBJ databases">
        <authorList>
            <person name="Kadnikov V."/>
            <person name="Beletsky A.V."/>
            <person name="Mardanov A.V."/>
            <person name="Karnachuk O.V."/>
            <person name="Ravin N.V."/>
        </authorList>
    </citation>
    <scope>NUCLEOTIDE SEQUENCE</scope>
    <source>
        <strain evidence="8">Bu02</strain>
    </source>
</reference>
<dbReference type="Pfam" id="PF01479">
    <property type="entry name" value="S4"/>
    <property type="match status" value="1"/>
</dbReference>